<dbReference type="InterPro" id="IPR029016">
    <property type="entry name" value="GAF-like_dom_sf"/>
</dbReference>
<dbReference type="STRING" id="1008305.A4H02_01220"/>
<accession>A0A1E3G550</accession>
<protein>
    <submittedName>
        <fullName evidence="2">Histidine kinase</fullName>
    </submittedName>
</protein>
<dbReference type="AlphaFoldDB" id="A0A1E3G550"/>
<dbReference type="InterPro" id="IPR035965">
    <property type="entry name" value="PAS-like_dom_sf"/>
</dbReference>
<evidence type="ECO:0000313" key="2">
    <source>
        <dbReference type="EMBL" id="ODN31405.1"/>
    </source>
</evidence>
<dbReference type="EMBL" id="LWAF01000001">
    <property type="protein sequence ID" value="ODN31405.1"/>
    <property type="molecule type" value="Genomic_DNA"/>
</dbReference>
<evidence type="ECO:0000259" key="1">
    <source>
        <dbReference type="PROSITE" id="PS50112"/>
    </source>
</evidence>
<evidence type="ECO:0000313" key="3">
    <source>
        <dbReference type="Proteomes" id="UP000094570"/>
    </source>
</evidence>
<dbReference type="Pfam" id="PF08448">
    <property type="entry name" value="PAS_4"/>
    <property type="match status" value="1"/>
</dbReference>
<feature type="domain" description="PAS" evidence="1">
    <location>
        <begin position="7"/>
        <end position="73"/>
    </location>
</feature>
<keyword evidence="3" id="KW-1185">Reference proteome</keyword>
<dbReference type="SMART" id="SM00091">
    <property type="entry name" value="PAS"/>
    <property type="match status" value="1"/>
</dbReference>
<gene>
    <name evidence="2" type="ORF">A4H02_01220</name>
</gene>
<dbReference type="GO" id="GO:0016301">
    <property type="term" value="F:kinase activity"/>
    <property type="evidence" value="ECO:0007669"/>
    <property type="project" value="UniProtKB-KW"/>
</dbReference>
<organism evidence="2 3">
    <name type="scientific">Fervidobacterium thailandense</name>
    <dbReference type="NCBI Taxonomy" id="1008305"/>
    <lineage>
        <taxon>Bacteria</taxon>
        <taxon>Thermotogati</taxon>
        <taxon>Thermotogota</taxon>
        <taxon>Thermotogae</taxon>
        <taxon>Thermotogales</taxon>
        <taxon>Fervidobacteriaceae</taxon>
        <taxon>Fervidobacterium</taxon>
    </lineage>
</organism>
<dbReference type="Proteomes" id="UP000094570">
    <property type="component" value="Unassembled WGS sequence"/>
</dbReference>
<dbReference type="OrthoDB" id="46486at2"/>
<dbReference type="InterPro" id="IPR013656">
    <property type="entry name" value="PAS_4"/>
</dbReference>
<reference evidence="3" key="1">
    <citation type="submission" date="2016-04" db="EMBL/GenBank/DDBJ databases">
        <title>The genome sequence project of a novel Fervidobacterium isolate from a hot spring in Thailand.</title>
        <authorList>
            <person name="Gonzalez J.M."/>
            <person name="Cuecas A."/>
            <person name="Kanoksilapatham W."/>
        </authorList>
    </citation>
    <scope>NUCLEOTIDE SEQUENCE [LARGE SCALE GENOMIC DNA]</scope>
    <source>
        <strain evidence="3">FC2004</strain>
    </source>
</reference>
<sequence length="407" mass="47228">MRYFYFLQQFFERLPAPAFIKDTKGRLIWVNEEFLRILNLTEDKVISKFESQLLGVESIEDIDRKVMRTRRNQTHDIVFNGRYYTVHRMPIRLGTGSYGVAGIMYDVTEKVLEQLLYRMQSFVEEKIIEALAESNGDVDNFVSSFCKKFHAEYPHIAVALLKDNKYLMGESNPKVLEKAMNASEIKTFVVEKKTYQVIPIENLKFVVHVPDQYVAIAKALANYLKSHVVAALKILESQRTYNEFSARLDAILKLINLLEECANLEEYLKRILQELVKIIPETQKASIWLLEGDEYRLVAAYNYPELDGFKMKTEEDNYGPVIGENRVVELENAYLINRQNKYRELWEKVGVTEPNFIPLVGSVKLGEKRLIIISLDNFEGKHFSETSKKLLKILVDLLSAFLKKQGL</sequence>
<dbReference type="SUPFAM" id="SSF55785">
    <property type="entry name" value="PYP-like sensor domain (PAS domain)"/>
    <property type="match status" value="1"/>
</dbReference>
<proteinExistence type="predicted"/>
<comment type="caution">
    <text evidence="2">The sequence shown here is derived from an EMBL/GenBank/DDBJ whole genome shotgun (WGS) entry which is preliminary data.</text>
</comment>
<name>A0A1E3G550_9BACT</name>
<dbReference type="Gene3D" id="3.30.450.20">
    <property type="entry name" value="PAS domain"/>
    <property type="match status" value="1"/>
</dbReference>
<dbReference type="NCBIfam" id="TIGR00229">
    <property type="entry name" value="sensory_box"/>
    <property type="match status" value="1"/>
</dbReference>
<dbReference type="RefSeq" id="WP_069292314.1">
    <property type="nucleotide sequence ID" value="NZ_CP140110.1"/>
</dbReference>
<keyword evidence="2" id="KW-0808">Transferase</keyword>
<dbReference type="InterPro" id="IPR000014">
    <property type="entry name" value="PAS"/>
</dbReference>
<dbReference type="Gene3D" id="3.30.450.40">
    <property type="match status" value="1"/>
</dbReference>
<dbReference type="PROSITE" id="PS50112">
    <property type="entry name" value="PAS"/>
    <property type="match status" value="1"/>
</dbReference>
<dbReference type="SUPFAM" id="SSF55781">
    <property type="entry name" value="GAF domain-like"/>
    <property type="match status" value="1"/>
</dbReference>
<keyword evidence="2" id="KW-0418">Kinase</keyword>